<proteinExistence type="predicted"/>
<dbReference type="PANTHER" id="PTHR44757">
    <property type="entry name" value="DIGUANYLATE CYCLASE DGCP"/>
    <property type="match status" value="1"/>
</dbReference>
<keyword evidence="5" id="KW-1185">Reference proteome</keyword>
<dbReference type="eggNOG" id="COG5001">
    <property type="taxonomic scope" value="Bacteria"/>
</dbReference>
<dbReference type="PANTHER" id="PTHR44757:SF2">
    <property type="entry name" value="BIOFILM ARCHITECTURE MAINTENANCE PROTEIN MBAA"/>
    <property type="match status" value="1"/>
</dbReference>
<evidence type="ECO:0000256" key="1">
    <source>
        <dbReference type="SAM" id="Coils"/>
    </source>
</evidence>
<dbReference type="STRING" id="111780.Sta7437_2195"/>
<dbReference type="Gene3D" id="3.20.20.450">
    <property type="entry name" value="EAL domain"/>
    <property type="match status" value="1"/>
</dbReference>
<dbReference type="Pfam" id="PF00990">
    <property type="entry name" value="GGDEF"/>
    <property type="match status" value="2"/>
</dbReference>
<dbReference type="InterPro" id="IPR000160">
    <property type="entry name" value="GGDEF_dom"/>
</dbReference>
<evidence type="ECO:0000259" key="3">
    <source>
        <dbReference type="PROSITE" id="PS50887"/>
    </source>
</evidence>
<dbReference type="CDD" id="cd01949">
    <property type="entry name" value="GGDEF"/>
    <property type="match status" value="2"/>
</dbReference>
<dbReference type="OrthoDB" id="431840at2"/>
<dbReference type="SMART" id="SM00052">
    <property type="entry name" value="EAL"/>
    <property type="match status" value="1"/>
</dbReference>
<dbReference type="PROSITE" id="PS50887">
    <property type="entry name" value="GGDEF"/>
    <property type="match status" value="2"/>
</dbReference>
<dbReference type="RefSeq" id="WP_015193412.1">
    <property type="nucleotide sequence ID" value="NC_019748.1"/>
</dbReference>
<dbReference type="InterPro" id="IPR052155">
    <property type="entry name" value="Biofilm_reg_signaling"/>
</dbReference>
<dbReference type="NCBIfam" id="TIGR00254">
    <property type="entry name" value="GGDEF"/>
    <property type="match status" value="2"/>
</dbReference>
<dbReference type="eggNOG" id="COG3706">
    <property type="taxonomic scope" value="Bacteria"/>
</dbReference>
<feature type="domain" description="GGDEF" evidence="3">
    <location>
        <begin position="604"/>
        <end position="741"/>
    </location>
</feature>
<dbReference type="Pfam" id="PF00563">
    <property type="entry name" value="EAL"/>
    <property type="match status" value="1"/>
</dbReference>
<evidence type="ECO:0000313" key="4">
    <source>
        <dbReference type="EMBL" id="AFZ35744.1"/>
    </source>
</evidence>
<dbReference type="PROSITE" id="PS50883">
    <property type="entry name" value="EAL"/>
    <property type="match status" value="1"/>
</dbReference>
<feature type="domain" description="GGDEF" evidence="3">
    <location>
        <begin position="88"/>
        <end position="221"/>
    </location>
</feature>
<protein>
    <submittedName>
        <fullName evidence="4">Diguanylate cyclase/phosphodiesterase</fullName>
    </submittedName>
</protein>
<evidence type="ECO:0000259" key="2">
    <source>
        <dbReference type="PROSITE" id="PS50883"/>
    </source>
</evidence>
<name>K9XUK5_STAC7</name>
<dbReference type="SUPFAM" id="SSF55073">
    <property type="entry name" value="Nucleotide cyclase"/>
    <property type="match status" value="2"/>
</dbReference>
<dbReference type="InterPro" id="IPR035919">
    <property type="entry name" value="EAL_sf"/>
</dbReference>
<dbReference type="FunFam" id="3.30.70.270:FF:000001">
    <property type="entry name" value="Diguanylate cyclase domain protein"/>
    <property type="match status" value="1"/>
</dbReference>
<organism evidence="4 5">
    <name type="scientific">Stanieria cyanosphaera (strain ATCC 29371 / PCC 7437)</name>
    <dbReference type="NCBI Taxonomy" id="111780"/>
    <lineage>
        <taxon>Bacteria</taxon>
        <taxon>Bacillati</taxon>
        <taxon>Cyanobacteriota</taxon>
        <taxon>Cyanophyceae</taxon>
        <taxon>Pleurocapsales</taxon>
        <taxon>Dermocarpellaceae</taxon>
        <taxon>Stanieria</taxon>
    </lineage>
</organism>
<dbReference type="PATRIC" id="fig|111780.3.peg.2287"/>
<evidence type="ECO:0000313" key="5">
    <source>
        <dbReference type="Proteomes" id="UP000010473"/>
    </source>
</evidence>
<accession>K9XUK5</accession>
<dbReference type="KEGG" id="scs:Sta7437_2195"/>
<dbReference type="InterPro" id="IPR029787">
    <property type="entry name" value="Nucleotide_cyclase"/>
</dbReference>
<dbReference type="InterPro" id="IPR001633">
    <property type="entry name" value="EAL_dom"/>
</dbReference>
<dbReference type="AlphaFoldDB" id="K9XUK5"/>
<keyword evidence="1" id="KW-0175">Coiled coil</keyword>
<gene>
    <name evidence="4" type="ordered locus">Sta7437_2195</name>
</gene>
<dbReference type="EMBL" id="CP003653">
    <property type="protein sequence ID" value="AFZ35744.1"/>
    <property type="molecule type" value="Genomic_DNA"/>
</dbReference>
<feature type="domain" description="EAL" evidence="2">
    <location>
        <begin position="230"/>
        <end position="486"/>
    </location>
</feature>
<dbReference type="FunFam" id="3.20.20.450:FF:000001">
    <property type="entry name" value="Cyclic di-GMP phosphodiesterase yahA"/>
    <property type="match status" value="1"/>
</dbReference>
<dbReference type="CDD" id="cd01948">
    <property type="entry name" value="EAL"/>
    <property type="match status" value="1"/>
</dbReference>
<feature type="coiled-coil region" evidence="1">
    <location>
        <begin position="507"/>
        <end position="576"/>
    </location>
</feature>
<dbReference type="Proteomes" id="UP000010473">
    <property type="component" value="Chromosome"/>
</dbReference>
<sequence>MYQNHLQKSEINSGLISKLKTIDDAVIILDQYENCLFFNKAAEKLFKKASNKLLDSAFYDDLTGLPNYNLLFKYIRQAINLAQEKKEYVFAVLFIDINRFKAINSSLGRKLGDELLIAISQKLKNCLREEDIIARLGGDEFVILLEDLHNFNYVIDIAERIYQELLTPFKLNGYEIFVDTSIGIALSTEDYTEPEELLRDAELAVTHVKKNPHSYYQIFNRTMHIHAISLLQLKNDLRLALARQEFELHYQPIVSLTTKRINGFEALVRWRHPVRGLISPQEFIPLAEEMGLIIFLGLWVLKEACLQMRAWQLKFPELANWKMSVNISGKQLAHDNFVGQVKRILQETEITPNNLKLEITESCLIEDPQSTITILQELKTLGVEFSLDDFGTGYSSLSYLHMFPFTTLKIDRSFVNSMEASSEKLGIIRAIVTLASNLGMDVISEGIETINQLAQLKVLKCQYGQGYFFSKPLDSKAIETLITTELATGNCDESDSCNNSLEEQIAKEQMHLQIEFLRQELEELRQEKADLEIMLETATEHADLVELQLHKEICDRKKAETALHQANQELERLTVLDSLTQVANRRRFDEYLLQQWQTLRKDHSPLSLILCDVDYFKLYNDTYGHPIGDHCLQQVALAIEAAMEDDHNLVARYGGEEFAIILPNINADKALEIADKIRAKVKNLKIAHHKSAVCEYVTMSLGVFTMTPTPEGSPELLIAFADKALYEAKVQGRDRAIFAMS</sequence>
<reference evidence="5" key="1">
    <citation type="journal article" date="2013" name="Proc. Natl. Acad. Sci. U.S.A.">
        <title>Improving the coverage of the cyanobacterial phylum using diversity-driven genome sequencing.</title>
        <authorList>
            <person name="Shih P.M."/>
            <person name="Wu D."/>
            <person name="Latifi A."/>
            <person name="Axen S.D."/>
            <person name="Fewer D.P."/>
            <person name="Talla E."/>
            <person name="Calteau A."/>
            <person name="Cai F."/>
            <person name="Tandeau de Marsac N."/>
            <person name="Rippka R."/>
            <person name="Herdman M."/>
            <person name="Sivonen K."/>
            <person name="Coursin T."/>
            <person name="Laurent T."/>
            <person name="Goodwin L."/>
            <person name="Nolan M."/>
            <person name="Davenport K.W."/>
            <person name="Han C.S."/>
            <person name="Rubin E.M."/>
            <person name="Eisen J.A."/>
            <person name="Woyke T."/>
            <person name="Gugger M."/>
            <person name="Kerfeld C.A."/>
        </authorList>
    </citation>
    <scope>NUCLEOTIDE SEQUENCE [LARGE SCALE GENOMIC DNA]</scope>
    <source>
        <strain evidence="5">ATCC 29371 / PCC 7437</strain>
    </source>
</reference>
<dbReference type="InterPro" id="IPR043128">
    <property type="entry name" value="Rev_trsase/Diguanyl_cyclase"/>
</dbReference>
<dbReference type="Gene3D" id="3.30.70.270">
    <property type="match status" value="2"/>
</dbReference>
<dbReference type="SMART" id="SM00267">
    <property type="entry name" value="GGDEF"/>
    <property type="match status" value="2"/>
</dbReference>
<dbReference type="HOGENOM" id="CLU_374649_0_0_3"/>
<dbReference type="SUPFAM" id="SSF141868">
    <property type="entry name" value="EAL domain-like"/>
    <property type="match status" value="1"/>
</dbReference>